<evidence type="ECO:0000256" key="1">
    <source>
        <dbReference type="SAM" id="MobiDB-lite"/>
    </source>
</evidence>
<name>A0A0V1KJS0_9BILA</name>
<dbReference type="Proteomes" id="UP000054721">
    <property type="component" value="Unassembled WGS sequence"/>
</dbReference>
<comment type="caution">
    <text evidence="2">The sequence shown here is derived from an EMBL/GenBank/DDBJ whole genome shotgun (WGS) entry which is preliminary data.</text>
</comment>
<feature type="region of interest" description="Disordered" evidence="1">
    <location>
        <begin position="1"/>
        <end position="38"/>
    </location>
</feature>
<sequence>MEDDKEGIDQMGQGREARVKEAGVEIKKKRNREREKET</sequence>
<feature type="compositionally biased region" description="Basic and acidic residues" evidence="1">
    <location>
        <begin position="15"/>
        <end position="38"/>
    </location>
</feature>
<proteinExistence type="predicted"/>
<organism evidence="2 3">
    <name type="scientific">Trichinella nativa</name>
    <dbReference type="NCBI Taxonomy" id="6335"/>
    <lineage>
        <taxon>Eukaryota</taxon>
        <taxon>Metazoa</taxon>
        <taxon>Ecdysozoa</taxon>
        <taxon>Nematoda</taxon>
        <taxon>Enoplea</taxon>
        <taxon>Dorylaimia</taxon>
        <taxon>Trichinellida</taxon>
        <taxon>Trichinellidae</taxon>
        <taxon>Trichinella</taxon>
    </lineage>
</organism>
<gene>
    <name evidence="2" type="ORF">T02_544</name>
</gene>
<accession>A0A0V1KJS0</accession>
<reference evidence="2 3" key="1">
    <citation type="submission" date="2015-05" db="EMBL/GenBank/DDBJ databases">
        <title>Evolution of Trichinella species and genotypes.</title>
        <authorList>
            <person name="Korhonen P.K."/>
            <person name="Edoardo P."/>
            <person name="Giuseppe L.R."/>
            <person name="Gasser R.B."/>
        </authorList>
    </citation>
    <scope>NUCLEOTIDE SEQUENCE [LARGE SCALE GENOMIC DNA]</scope>
    <source>
        <strain evidence="2">ISS10</strain>
    </source>
</reference>
<keyword evidence="3" id="KW-1185">Reference proteome</keyword>
<evidence type="ECO:0000313" key="2">
    <source>
        <dbReference type="EMBL" id="KRZ47212.1"/>
    </source>
</evidence>
<protein>
    <submittedName>
        <fullName evidence="2">Uncharacterized protein</fullName>
    </submittedName>
</protein>
<dbReference type="EMBL" id="JYDW01001159">
    <property type="protein sequence ID" value="KRZ47212.1"/>
    <property type="molecule type" value="Genomic_DNA"/>
</dbReference>
<evidence type="ECO:0000313" key="3">
    <source>
        <dbReference type="Proteomes" id="UP000054721"/>
    </source>
</evidence>
<dbReference type="AlphaFoldDB" id="A0A0V1KJS0"/>